<evidence type="ECO:0000313" key="2">
    <source>
        <dbReference type="Proteomes" id="UP000310108"/>
    </source>
</evidence>
<accession>A0A4U6X6C1</accession>
<keyword evidence="2" id="KW-1185">Reference proteome</keyword>
<organism evidence="1 2">
    <name type="scientific">Colletotrichum tanaceti</name>
    <dbReference type="NCBI Taxonomy" id="1306861"/>
    <lineage>
        <taxon>Eukaryota</taxon>
        <taxon>Fungi</taxon>
        <taxon>Dikarya</taxon>
        <taxon>Ascomycota</taxon>
        <taxon>Pezizomycotina</taxon>
        <taxon>Sordariomycetes</taxon>
        <taxon>Hypocreomycetidae</taxon>
        <taxon>Glomerellales</taxon>
        <taxon>Glomerellaceae</taxon>
        <taxon>Colletotrichum</taxon>
        <taxon>Colletotrichum destructivum species complex</taxon>
    </lineage>
</organism>
<evidence type="ECO:0000313" key="1">
    <source>
        <dbReference type="EMBL" id="TKW51000.1"/>
    </source>
</evidence>
<protein>
    <submittedName>
        <fullName evidence="1">Uncharacterized protein</fullName>
    </submittedName>
</protein>
<dbReference type="EMBL" id="PJEX01000343">
    <property type="protein sequence ID" value="TKW51000.1"/>
    <property type="molecule type" value="Genomic_DNA"/>
</dbReference>
<gene>
    <name evidence="1" type="ORF">CTA1_844</name>
</gene>
<sequence>MRTKGKVPVPRFEGWFDAVSMQKSKAQDSIRRVRTFVTENASALQQTGKTPGGVDPPFSPSTMYIVLIQE</sequence>
<proteinExistence type="predicted"/>
<name>A0A4U6X6C1_9PEZI</name>
<reference evidence="1 2" key="1">
    <citation type="journal article" date="2019" name="PLoS ONE">
        <title>Comparative genome analysis indicates high evolutionary potential of pathogenicity genes in Colletotrichum tanaceti.</title>
        <authorList>
            <person name="Lelwala R.V."/>
            <person name="Korhonen P.K."/>
            <person name="Young N.D."/>
            <person name="Scott J.B."/>
            <person name="Ades P.A."/>
            <person name="Gasser R.B."/>
            <person name="Taylor P.W.J."/>
        </authorList>
    </citation>
    <scope>NUCLEOTIDE SEQUENCE [LARGE SCALE GENOMIC DNA]</scope>
    <source>
        <strain evidence="1">BRIP57314</strain>
    </source>
</reference>
<dbReference type="AlphaFoldDB" id="A0A4U6X6C1"/>
<comment type="caution">
    <text evidence="1">The sequence shown here is derived from an EMBL/GenBank/DDBJ whole genome shotgun (WGS) entry which is preliminary data.</text>
</comment>
<dbReference type="Proteomes" id="UP000310108">
    <property type="component" value="Unassembled WGS sequence"/>
</dbReference>